<reference evidence="1" key="1">
    <citation type="journal article" date="2021" name="PeerJ">
        <title>Extensive microbial diversity within the chicken gut microbiome revealed by metagenomics and culture.</title>
        <authorList>
            <person name="Gilroy R."/>
            <person name="Ravi A."/>
            <person name="Getino M."/>
            <person name="Pursley I."/>
            <person name="Horton D.L."/>
            <person name="Alikhan N.F."/>
            <person name="Baker D."/>
            <person name="Gharbi K."/>
            <person name="Hall N."/>
            <person name="Watson M."/>
            <person name="Adriaenssens E.M."/>
            <person name="Foster-Nyarko E."/>
            <person name="Jarju S."/>
            <person name="Secka A."/>
            <person name="Antonio M."/>
            <person name="Oren A."/>
            <person name="Chaudhuri R.R."/>
            <person name="La Ragione R."/>
            <person name="Hildebrand F."/>
            <person name="Pallen M.J."/>
        </authorList>
    </citation>
    <scope>NUCLEOTIDE SEQUENCE</scope>
    <source>
        <strain evidence="1">ChiBcec15-1070</strain>
    </source>
</reference>
<dbReference type="Proteomes" id="UP000823926">
    <property type="component" value="Unassembled WGS sequence"/>
</dbReference>
<evidence type="ECO:0008006" key="3">
    <source>
        <dbReference type="Google" id="ProtNLM"/>
    </source>
</evidence>
<evidence type="ECO:0000313" key="2">
    <source>
        <dbReference type="Proteomes" id="UP000823926"/>
    </source>
</evidence>
<evidence type="ECO:0000313" key="1">
    <source>
        <dbReference type="EMBL" id="HIW10855.1"/>
    </source>
</evidence>
<protein>
    <recommendedName>
        <fullName evidence="3">Fibrobacter succinogenes major paralogous domain-containing protein</fullName>
    </recommendedName>
</protein>
<organism evidence="1 2">
    <name type="scientific">Candidatus Rikenella faecigallinarum</name>
    <dbReference type="NCBI Taxonomy" id="2838745"/>
    <lineage>
        <taxon>Bacteria</taxon>
        <taxon>Pseudomonadati</taxon>
        <taxon>Bacteroidota</taxon>
        <taxon>Bacteroidia</taxon>
        <taxon>Bacteroidales</taxon>
        <taxon>Rikenellaceae</taxon>
        <taxon>Rikenella</taxon>
    </lineage>
</organism>
<name>A0A9D1QCJ0_9BACT</name>
<sequence length="179" mass="20205">MTEDANGYKKVNITAIIGGEPNTAEYTVKNPLTFIYSTVTPWDWYATLATNQDNTLWGERSDKSAYDPCPKGWRIPQDGTWDDFLINNFQLYIQGVVNQDISEVYYQTNGRLYNELTWYSTSGQISKSGLIGGIGFGGYVHTLSITNTGAYCLRFVLNAVTPNNFNYRIYGISVRCVQE</sequence>
<comment type="caution">
    <text evidence="1">The sequence shown here is derived from an EMBL/GenBank/DDBJ whole genome shotgun (WGS) entry which is preliminary data.</text>
</comment>
<gene>
    <name evidence="1" type="ORF">H9888_05055</name>
</gene>
<dbReference type="EMBL" id="DXHL01000023">
    <property type="protein sequence ID" value="HIW10855.1"/>
    <property type="molecule type" value="Genomic_DNA"/>
</dbReference>
<accession>A0A9D1QCJ0</accession>
<dbReference type="AlphaFoldDB" id="A0A9D1QCJ0"/>
<reference evidence="1" key="2">
    <citation type="submission" date="2021-04" db="EMBL/GenBank/DDBJ databases">
        <authorList>
            <person name="Gilroy R."/>
        </authorList>
    </citation>
    <scope>NUCLEOTIDE SEQUENCE</scope>
    <source>
        <strain evidence="1">ChiBcec15-1070</strain>
    </source>
</reference>
<proteinExistence type="predicted"/>